<proteinExistence type="predicted"/>
<name>A0A0A9BG82_ARUDO</name>
<dbReference type="EMBL" id="GBRH01235534">
    <property type="protein sequence ID" value="JAD62361.1"/>
    <property type="molecule type" value="Transcribed_RNA"/>
</dbReference>
<sequence>MGQDDKFGGGSKSSTKCSLGFWSNS</sequence>
<protein>
    <submittedName>
        <fullName evidence="2">Uncharacterized protein</fullName>
    </submittedName>
</protein>
<feature type="compositionally biased region" description="Polar residues" evidence="1">
    <location>
        <begin position="12"/>
        <end position="25"/>
    </location>
</feature>
<evidence type="ECO:0000256" key="1">
    <source>
        <dbReference type="SAM" id="MobiDB-lite"/>
    </source>
</evidence>
<dbReference type="AlphaFoldDB" id="A0A0A9BG82"/>
<organism evidence="2">
    <name type="scientific">Arundo donax</name>
    <name type="common">Giant reed</name>
    <name type="synonym">Donax arundinaceus</name>
    <dbReference type="NCBI Taxonomy" id="35708"/>
    <lineage>
        <taxon>Eukaryota</taxon>
        <taxon>Viridiplantae</taxon>
        <taxon>Streptophyta</taxon>
        <taxon>Embryophyta</taxon>
        <taxon>Tracheophyta</taxon>
        <taxon>Spermatophyta</taxon>
        <taxon>Magnoliopsida</taxon>
        <taxon>Liliopsida</taxon>
        <taxon>Poales</taxon>
        <taxon>Poaceae</taxon>
        <taxon>PACMAD clade</taxon>
        <taxon>Arundinoideae</taxon>
        <taxon>Arundineae</taxon>
        <taxon>Arundo</taxon>
    </lineage>
</organism>
<evidence type="ECO:0000313" key="2">
    <source>
        <dbReference type="EMBL" id="JAD62361.1"/>
    </source>
</evidence>
<reference evidence="2" key="2">
    <citation type="journal article" date="2015" name="Data Brief">
        <title>Shoot transcriptome of the giant reed, Arundo donax.</title>
        <authorList>
            <person name="Barrero R.A."/>
            <person name="Guerrero F.D."/>
            <person name="Moolhuijzen P."/>
            <person name="Goolsby J.A."/>
            <person name="Tidwell J."/>
            <person name="Bellgard S.E."/>
            <person name="Bellgard M.I."/>
        </authorList>
    </citation>
    <scope>NUCLEOTIDE SEQUENCE</scope>
    <source>
        <tissue evidence="2">Shoot tissue taken approximately 20 cm above the soil surface</tissue>
    </source>
</reference>
<feature type="region of interest" description="Disordered" evidence="1">
    <location>
        <begin position="1"/>
        <end position="25"/>
    </location>
</feature>
<accession>A0A0A9BG82</accession>
<reference evidence="2" key="1">
    <citation type="submission" date="2014-09" db="EMBL/GenBank/DDBJ databases">
        <authorList>
            <person name="Magalhaes I.L.F."/>
            <person name="Oliveira U."/>
            <person name="Santos F.R."/>
            <person name="Vidigal T.H.D.A."/>
            <person name="Brescovit A.D."/>
            <person name="Santos A.J."/>
        </authorList>
    </citation>
    <scope>NUCLEOTIDE SEQUENCE</scope>
    <source>
        <tissue evidence="2">Shoot tissue taken approximately 20 cm above the soil surface</tissue>
    </source>
</reference>